<proteinExistence type="predicted"/>
<evidence type="ECO:0000313" key="1">
    <source>
        <dbReference type="EMBL" id="PWZ02958.1"/>
    </source>
</evidence>
<dbReference type="InParanoid" id="A0A317XYH4"/>
<protein>
    <submittedName>
        <fullName evidence="1">Uncharacterized protein</fullName>
    </submittedName>
</protein>
<sequence length="149" mass="16566">MKLVLKNVLVAVLATCFAVVSTYAGSVHRVTVLYNFQAPLGGPEQISRGLEAAKYKTLKLVGQQKDLPIEVKEYFNSAFEKDVGTLRGLLDTAAQEGRPLDFQPQRWGEYPSQEITKLWDSFADFYHREAASPARLGMPSFAVVAESRL</sequence>
<dbReference type="Proteomes" id="UP000246740">
    <property type="component" value="Unassembled WGS sequence"/>
</dbReference>
<evidence type="ECO:0000313" key="2">
    <source>
        <dbReference type="Proteomes" id="UP000246740"/>
    </source>
</evidence>
<dbReference type="AlphaFoldDB" id="A0A317XYH4"/>
<reference evidence="1 2" key="1">
    <citation type="journal article" date="2018" name="Mol. Biol. Evol.">
        <title>Broad Genomic Sampling Reveals a Smut Pathogenic Ancestry of the Fungal Clade Ustilaginomycotina.</title>
        <authorList>
            <person name="Kijpornyongpan T."/>
            <person name="Mondo S.J."/>
            <person name="Barry K."/>
            <person name="Sandor L."/>
            <person name="Lee J."/>
            <person name="Lipzen A."/>
            <person name="Pangilinan J."/>
            <person name="LaButti K."/>
            <person name="Hainaut M."/>
            <person name="Henrissat B."/>
            <person name="Grigoriev I.V."/>
            <person name="Spatafora J.W."/>
            <person name="Aime M.C."/>
        </authorList>
    </citation>
    <scope>NUCLEOTIDE SEQUENCE [LARGE SCALE GENOMIC DNA]</scope>
    <source>
        <strain evidence="1 2">MCA 3645</strain>
    </source>
</reference>
<name>A0A317XYH4_9BASI</name>
<gene>
    <name evidence="1" type="ORF">BCV70DRAFT_197201</name>
</gene>
<accession>A0A317XYH4</accession>
<keyword evidence="2" id="KW-1185">Reference proteome</keyword>
<organism evidence="1 2">
    <name type="scientific">Testicularia cyperi</name>
    <dbReference type="NCBI Taxonomy" id="1882483"/>
    <lineage>
        <taxon>Eukaryota</taxon>
        <taxon>Fungi</taxon>
        <taxon>Dikarya</taxon>
        <taxon>Basidiomycota</taxon>
        <taxon>Ustilaginomycotina</taxon>
        <taxon>Ustilaginomycetes</taxon>
        <taxon>Ustilaginales</taxon>
        <taxon>Anthracoideaceae</taxon>
        <taxon>Testicularia</taxon>
    </lineage>
</organism>
<dbReference type="EMBL" id="KZ819188">
    <property type="protein sequence ID" value="PWZ02958.1"/>
    <property type="molecule type" value="Genomic_DNA"/>
</dbReference>